<feature type="transmembrane region" description="Helical" evidence="5">
    <location>
        <begin position="182"/>
        <end position="200"/>
    </location>
</feature>
<keyword evidence="2 5" id="KW-0812">Transmembrane</keyword>
<evidence type="ECO:0000313" key="7">
    <source>
        <dbReference type="Proteomes" id="UP000321523"/>
    </source>
</evidence>
<keyword evidence="4 5" id="KW-0472">Membrane</keyword>
<protein>
    <recommendedName>
        <fullName evidence="8">Transporter</fullName>
    </recommendedName>
</protein>
<dbReference type="GO" id="GO:0015499">
    <property type="term" value="F:formate transmembrane transporter activity"/>
    <property type="evidence" value="ECO:0007669"/>
    <property type="project" value="TreeGrafter"/>
</dbReference>
<dbReference type="Proteomes" id="UP000321523">
    <property type="component" value="Unassembled WGS sequence"/>
</dbReference>
<evidence type="ECO:0008006" key="8">
    <source>
        <dbReference type="Google" id="ProtNLM"/>
    </source>
</evidence>
<reference evidence="6 7" key="1">
    <citation type="submission" date="2019-07" db="EMBL/GenBank/DDBJ databases">
        <title>Whole genome shotgun sequence of Skermanella aerolata NBRC 106429.</title>
        <authorList>
            <person name="Hosoyama A."/>
            <person name="Uohara A."/>
            <person name="Ohji S."/>
            <person name="Ichikawa N."/>
        </authorList>
    </citation>
    <scope>NUCLEOTIDE SEQUENCE [LARGE SCALE GENOMIC DNA]</scope>
    <source>
        <strain evidence="6 7">NBRC 106429</strain>
    </source>
</reference>
<proteinExistence type="predicted"/>
<accession>A0A512DXZ1</accession>
<dbReference type="OrthoDB" id="261587at2"/>
<evidence type="ECO:0000256" key="5">
    <source>
        <dbReference type="SAM" id="Phobius"/>
    </source>
</evidence>
<evidence type="ECO:0000256" key="2">
    <source>
        <dbReference type="ARBA" id="ARBA00022692"/>
    </source>
</evidence>
<sequence>MTDTRHIPSAQLGSQEREDVDDITAPRTLIVHEAVRKEGEEELSRPTSSLMWSGLAAGLSMGFSMVGDGLLRAGLPDEPWRPLISSFGYSFGFLIVILGRQQLFTENTLTAVLPLLHGRSWVRLRDVARLWAIVFSANILGTLLFAWSVEATQVFSPEAKEQFIELGRHAAEPAATVTFTKAIFAGWIIALLVWLLPLAGAAKPFVIVGLTYLVSLGELAHIIAGSVEVACAAFAGAVTWNEYLTGFLLPTLAGNVVGGVGLVALLAHAQVREEGS</sequence>
<evidence type="ECO:0000313" key="6">
    <source>
        <dbReference type="EMBL" id="GEO41348.1"/>
    </source>
</evidence>
<dbReference type="PANTHER" id="PTHR30520">
    <property type="entry name" value="FORMATE TRANSPORTER-RELATED"/>
    <property type="match status" value="1"/>
</dbReference>
<feature type="transmembrane region" description="Helical" evidence="5">
    <location>
        <begin position="127"/>
        <end position="147"/>
    </location>
</feature>
<dbReference type="InterPro" id="IPR023271">
    <property type="entry name" value="Aquaporin-like"/>
</dbReference>
<dbReference type="AlphaFoldDB" id="A0A512DXZ1"/>
<feature type="transmembrane region" description="Helical" evidence="5">
    <location>
        <begin position="247"/>
        <end position="267"/>
    </location>
</feature>
<dbReference type="EMBL" id="BJYZ01000027">
    <property type="protein sequence ID" value="GEO41348.1"/>
    <property type="molecule type" value="Genomic_DNA"/>
</dbReference>
<dbReference type="PANTHER" id="PTHR30520:SF2">
    <property type="entry name" value="INNER MEMBRANE PROTEIN YFDC"/>
    <property type="match status" value="1"/>
</dbReference>
<dbReference type="Gene3D" id="1.20.1080.10">
    <property type="entry name" value="Glycerol uptake facilitator protein"/>
    <property type="match status" value="1"/>
</dbReference>
<keyword evidence="7" id="KW-1185">Reference proteome</keyword>
<gene>
    <name evidence="6" type="ORF">SAE02_54960</name>
</gene>
<dbReference type="InterPro" id="IPR000292">
    <property type="entry name" value="For/NO2_transpt"/>
</dbReference>
<evidence type="ECO:0000256" key="4">
    <source>
        <dbReference type="ARBA" id="ARBA00023136"/>
    </source>
</evidence>
<dbReference type="Pfam" id="PF01226">
    <property type="entry name" value="Form_Nir_trans"/>
    <property type="match status" value="1"/>
</dbReference>
<evidence type="ECO:0000256" key="3">
    <source>
        <dbReference type="ARBA" id="ARBA00022989"/>
    </source>
</evidence>
<dbReference type="RefSeq" id="WP_044431612.1">
    <property type="nucleotide sequence ID" value="NZ_BJYZ01000027.1"/>
</dbReference>
<dbReference type="GO" id="GO:0005886">
    <property type="term" value="C:plasma membrane"/>
    <property type="evidence" value="ECO:0007669"/>
    <property type="project" value="TreeGrafter"/>
</dbReference>
<comment type="caution">
    <text evidence="6">The sequence shown here is derived from an EMBL/GenBank/DDBJ whole genome shotgun (WGS) entry which is preliminary data.</text>
</comment>
<keyword evidence="3 5" id="KW-1133">Transmembrane helix</keyword>
<feature type="transmembrane region" description="Helical" evidence="5">
    <location>
        <begin position="212"/>
        <end position="235"/>
    </location>
</feature>
<organism evidence="6 7">
    <name type="scientific">Skermanella aerolata</name>
    <dbReference type="NCBI Taxonomy" id="393310"/>
    <lineage>
        <taxon>Bacteria</taxon>
        <taxon>Pseudomonadati</taxon>
        <taxon>Pseudomonadota</taxon>
        <taxon>Alphaproteobacteria</taxon>
        <taxon>Rhodospirillales</taxon>
        <taxon>Azospirillaceae</taxon>
        <taxon>Skermanella</taxon>
    </lineage>
</organism>
<evidence type="ECO:0000256" key="1">
    <source>
        <dbReference type="ARBA" id="ARBA00004141"/>
    </source>
</evidence>
<name>A0A512DXZ1_9PROT</name>
<comment type="subcellular location">
    <subcellularLocation>
        <location evidence="1">Membrane</location>
        <topology evidence="1">Multi-pass membrane protein</topology>
    </subcellularLocation>
</comment>